<keyword evidence="6" id="KW-0539">Nucleus</keyword>
<evidence type="ECO:0000256" key="6">
    <source>
        <dbReference type="ARBA" id="ARBA00023242"/>
    </source>
</evidence>
<evidence type="ECO:0000256" key="2">
    <source>
        <dbReference type="ARBA" id="ARBA00006661"/>
    </source>
</evidence>
<keyword evidence="5" id="KW-0234">DNA repair</keyword>
<dbReference type="GO" id="GO:0006260">
    <property type="term" value="P:DNA replication"/>
    <property type="evidence" value="ECO:0007669"/>
    <property type="project" value="InterPro"/>
</dbReference>
<dbReference type="SMART" id="SM00384">
    <property type="entry name" value="AT_hook"/>
    <property type="match status" value="3"/>
</dbReference>
<feature type="compositionally biased region" description="Basic and acidic residues" evidence="8">
    <location>
        <begin position="601"/>
        <end position="616"/>
    </location>
</feature>
<dbReference type="InterPro" id="IPR017956">
    <property type="entry name" value="AT_hook_DNA-bd_motif"/>
</dbReference>
<dbReference type="EMBL" id="JAESVG020000010">
    <property type="protein sequence ID" value="KAG8624121.1"/>
    <property type="molecule type" value="Genomic_DNA"/>
</dbReference>
<feature type="region of interest" description="Disordered" evidence="8">
    <location>
        <begin position="1"/>
        <end position="282"/>
    </location>
</feature>
<dbReference type="InterPro" id="IPR018574">
    <property type="entry name" value="Structure-sp_endonuc_su_Slx4"/>
</dbReference>
<feature type="compositionally biased region" description="Polar residues" evidence="8">
    <location>
        <begin position="755"/>
        <end position="781"/>
    </location>
</feature>
<comment type="subcellular location">
    <subcellularLocation>
        <location evidence="1">Nucleus</location>
    </subcellularLocation>
</comment>
<sequence length="1035" mass="112215">MAATLDAPIVLSSSSPTRAQAIHYSNGFQSGAGDPSDIDQPSPSAFLRQTPGQPSSPNMPYSDTISAHWPQSKDAQAGRLGSLTRDNDTRDKVGQVSRASKKEESMTKQQEGEGNDELALPDTAVQKASAPPVKAGTKRKRSAKTAVDETGAPNPRKKAAKAKVQGKDTTAAGEGAGKPKKPVARGRKKMSKGAAPTDIAGPRPRQNSTEASHHFIVQEQTADATSDIVTSRSKGKARAATPIEELGLESAPLRKRSWTPTLERTLPPAPHPMSDGSEGAFMDPDQALTMLKKFGYQGGEAAEPAETKKTAPAKTRKKKVEGAEAAPKRKRAEKKVKEPALKKVKEPKEPKKPMPPKKPRVAKVVRPKTITDYAISAYRKEPQTNEKAVSDFFQPTATQVVRLENDPTSILEPEHILKVAKRVTTTVQFQFPEPEKAVMKMRDQDFLFGTSSQLAKDDSPRTHRMMQQAIHESEDMAFASQAMSSDVEQSPTTSRLKVVSAPHGTSLSVGPGMSNLWSRAARDQDARTFVSTPRERKLTTIGQLPEHETHTDPMDETLPDEANDNRINAFAQDVATDKEGSDNQSQHDSGYVDISELEPVQVHEESKSTQVDEARSAEQVIRAKSPTRNDFVLISSSPPVVVPIRHALQDLDVNTPTSRPAPSGGLKLSSTAAMASPRKTIGEIASQLDNDMPSIKKARGRPRKDSTSTDRPIASVNSPKRPRGRPRKDAIPSDDFQDIDEVLKRPRGRPRKDSSPQATTMIARPTQNAQPSSSKRTTSPKAASRRIPATKVATPKLQRRSTVMPVSSTRDWHDIDEISDSEASAPALSPPRRSASSPPSSPRKLDLAPEPASQTASQAGRSTAAVAPIPLSLAPTTTALSEEDIQATKAQQQATLFKTISKVVKSAPRTTDPTRPSWHEKILMYDPIVLEDLTAWLVGEGVKPDGTTVPAAAPRDSRVVLEDATAGAEDSEAQAVSGKKAKAGKGKGKGKSKAQEERERKKDELQPWMVQKWCESHSICCLWKEGLRGGVRQRY</sequence>
<feature type="compositionally biased region" description="Polar residues" evidence="8">
    <location>
        <begin position="852"/>
        <end position="861"/>
    </location>
</feature>
<feature type="compositionally biased region" description="Polar residues" evidence="8">
    <location>
        <begin position="50"/>
        <end position="65"/>
    </location>
</feature>
<gene>
    <name evidence="9" type="ORF">KVT40_009097</name>
</gene>
<proteinExistence type="inferred from homology"/>
<feature type="compositionally biased region" description="Basic and acidic residues" evidence="8">
    <location>
        <begin position="335"/>
        <end position="352"/>
    </location>
</feature>
<dbReference type="GO" id="GO:0003677">
    <property type="term" value="F:DNA binding"/>
    <property type="evidence" value="ECO:0007669"/>
    <property type="project" value="InterPro"/>
</dbReference>
<evidence type="ECO:0000313" key="10">
    <source>
        <dbReference type="Proteomes" id="UP000809789"/>
    </source>
</evidence>
<dbReference type="OrthoDB" id="5349119at2759"/>
<evidence type="ECO:0000256" key="3">
    <source>
        <dbReference type="ARBA" id="ARBA00022763"/>
    </source>
</evidence>
<feature type="region of interest" description="Disordered" evidence="8">
    <location>
        <begin position="962"/>
        <end position="1007"/>
    </location>
</feature>
<feature type="compositionally biased region" description="Low complexity" evidence="8">
    <location>
        <begin position="821"/>
        <end position="838"/>
    </location>
</feature>
<evidence type="ECO:0000256" key="4">
    <source>
        <dbReference type="ARBA" id="ARBA00023172"/>
    </source>
</evidence>
<feature type="compositionally biased region" description="Basic and acidic residues" evidence="8">
    <location>
        <begin position="993"/>
        <end position="1005"/>
    </location>
</feature>
<comment type="caution">
    <text evidence="9">The sequence shown here is derived from an EMBL/GenBank/DDBJ whole genome shotgun (WGS) entry which is preliminary data.</text>
</comment>
<keyword evidence="10" id="KW-1185">Reference proteome</keyword>
<accession>A0A8K0PC38</accession>
<dbReference type="Proteomes" id="UP000809789">
    <property type="component" value="Unassembled WGS sequence"/>
</dbReference>
<feature type="region of interest" description="Disordered" evidence="8">
    <location>
        <begin position="651"/>
        <end position="868"/>
    </location>
</feature>
<evidence type="ECO:0000256" key="5">
    <source>
        <dbReference type="ARBA" id="ARBA00023204"/>
    </source>
</evidence>
<feature type="region of interest" description="Disordered" evidence="8">
    <location>
        <begin position="299"/>
        <end position="366"/>
    </location>
</feature>
<protein>
    <recommendedName>
        <fullName evidence="7">Structure-specific endonuclease subunit SLX4</fullName>
    </recommendedName>
</protein>
<dbReference type="PRINTS" id="PR00929">
    <property type="entry name" value="ATHOOK"/>
</dbReference>
<feature type="compositionally biased region" description="Basic residues" evidence="8">
    <location>
        <begin position="354"/>
        <end position="366"/>
    </location>
</feature>
<feature type="region of interest" description="Disordered" evidence="8">
    <location>
        <begin position="542"/>
        <end position="561"/>
    </location>
</feature>
<evidence type="ECO:0000256" key="7">
    <source>
        <dbReference type="ARBA" id="ARBA00029496"/>
    </source>
</evidence>
<evidence type="ECO:0000256" key="1">
    <source>
        <dbReference type="ARBA" id="ARBA00004123"/>
    </source>
</evidence>
<feature type="compositionally biased region" description="Polar residues" evidence="8">
    <location>
        <begin position="800"/>
        <end position="809"/>
    </location>
</feature>
<dbReference type="GO" id="GO:0033557">
    <property type="term" value="C:Slx1-Slx4 complex"/>
    <property type="evidence" value="ECO:0007669"/>
    <property type="project" value="InterPro"/>
</dbReference>
<reference evidence="9" key="1">
    <citation type="submission" date="2021-07" db="EMBL/GenBank/DDBJ databases">
        <title>Elsinoe batatas strain:CRI-CJ2 Genome sequencing and assembly.</title>
        <authorList>
            <person name="Huang L."/>
        </authorList>
    </citation>
    <scope>NUCLEOTIDE SEQUENCE</scope>
    <source>
        <strain evidence="9">CRI-CJ2</strain>
    </source>
</reference>
<dbReference type="AlphaFoldDB" id="A0A8K0PC38"/>
<feature type="compositionally biased region" description="Basic residues" evidence="8">
    <location>
        <begin position="178"/>
        <end position="191"/>
    </location>
</feature>
<organism evidence="9 10">
    <name type="scientific">Elsinoe batatas</name>
    <dbReference type="NCBI Taxonomy" id="2601811"/>
    <lineage>
        <taxon>Eukaryota</taxon>
        <taxon>Fungi</taxon>
        <taxon>Dikarya</taxon>
        <taxon>Ascomycota</taxon>
        <taxon>Pezizomycotina</taxon>
        <taxon>Dothideomycetes</taxon>
        <taxon>Dothideomycetidae</taxon>
        <taxon>Myriangiales</taxon>
        <taxon>Elsinoaceae</taxon>
        <taxon>Elsinoe</taxon>
    </lineage>
</organism>
<keyword evidence="3" id="KW-0227">DNA damage</keyword>
<feature type="region of interest" description="Disordered" evidence="8">
    <location>
        <begin position="576"/>
        <end position="618"/>
    </location>
</feature>
<evidence type="ECO:0000313" key="9">
    <source>
        <dbReference type="EMBL" id="KAG8624121.1"/>
    </source>
</evidence>
<comment type="similarity">
    <text evidence="2">Belongs to the SLX4 family.</text>
</comment>
<keyword evidence="4" id="KW-0233">DNA recombination</keyword>
<dbReference type="GO" id="GO:0006310">
    <property type="term" value="P:DNA recombination"/>
    <property type="evidence" value="ECO:0007669"/>
    <property type="project" value="UniProtKB-KW"/>
</dbReference>
<dbReference type="Pfam" id="PF09494">
    <property type="entry name" value="Slx4"/>
    <property type="match status" value="1"/>
</dbReference>
<name>A0A8K0PC38_9PEZI</name>
<evidence type="ECO:0000256" key="8">
    <source>
        <dbReference type="SAM" id="MobiDB-lite"/>
    </source>
</evidence>
<feature type="compositionally biased region" description="Polar residues" evidence="8">
    <location>
        <begin position="218"/>
        <end position="232"/>
    </location>
</feature>
<feature type="compositionally biased region" description="Basic residues" evidence="8">
    <location>
        <begin position="979"/>
        <end position="992"/>
    </location>
</feature>
<dbReference type="GO" id="GO:0006281">
    <property type="term" value="P:DNA repair"/>
    <property type="evidence" value="ECO:0007669"/>
    <property type="project" value="UniProtKB-KW"/>
</dbReference>